<evidence type="ECO:0000313" key="4">
    <source>
        <dbReference type="Proteomes" id="UP000005104"/>
    </source>
</evidence>
<accession>H5XVU0</accession>
<dbReference type="RefSeq" id="WP_007784545.1">
    <property type="nucleotide sequence ID" value="NZ_CM001441.1"/>
</dbReference>
<reference evidence="3 4" key="1">
    <citation type="submission" date="2011-11" db="EMBL/GenBank/DDBJ databases">
        <title>The Noncontiguous Finished genome of Desulfosporosinus youngiae DSM 17734.</title>
        <authorList>
            <consortium name="US DOE Joint Genome Institute (JGI-PGF)"/>
            <person name="Lucas S."/>
            <person name="Han J."/>
            <person name="Lapidus A."/>
            <person name="Cheng J.-F."/>
            <person name="Goodwin L."/>
            <person name="Pitluck S."/>
            <person name="Peters L."/>
            <person name="Ovchinnikova G."/>
            <person name="Lu M."/>
            <person name="Land M.L."/>
            <person name="Hauser L."/>
            <person name="Pester M."/>
            <person name="Spring S."/>
            <person name="Ollivier B."/>
            <person name="Rattei T."/>
            <person name="Klenk H.-P."/>
            <person name="Wagner M."/>
            <person name="Loy A."/>
            <person name="Woyke T.J."/>
        </authorList>
    </citation>
    <scope>NUCLEOTIDE SEQUENCE [LARGE SCALE GENOMIC DNA]</scope>
    <source>
        <strain evidence="3 4">DSM 17734</strain>
    </source>
</reference>
<evidence type="ECO:0000259" key="2">
    <source>
        <dbReference type="Pfam" id="PF12229"/>
    </source>
</evidence>
<dbReference type="InterPro" id="IPR007391">
    <property type="entry name" value="Vancomycin_resist_VanW"/>
</dbReference>
<dbReference type="PANTHER" id="PTHR35788:SF1">
    <property type="entry name" value="EXPORTED PROTEIN"/>
    <property type="match status" value="1"/>
</dbReference>
<dbReference type="PANTHER" id="PTHR35788">
    <property type="entry name" value="EXPORTED PROTEIN-RELATED"/>
    <property type="match status" value="1"/>
</dbReference>
<feature type="domain" description="YoaR-like putative peptidoglycan binding" evidence="2">
    <location>
        <begin position="78"/>
        <end position="178"/>
    </location>
</feature>
<dbReference type="Pfam" id="PF04294">
    <property type="entry name" value="VanW"/>
    <property type="match status" value="1"/>
</dbReference>
<evidence type="ECO:0000256" key="1">
    <source>
        <dbReference type="SAM" id="MobiDB-lite"/>
    </source>
</evidence>
<dbReference type="InterPro" id="IPR022029">
    <property type="entry name" value="YoaR-like_PG-bd"/>
</dbReference>
<dbReference type="EMBL" id="CM001441">
    <property type="protein sequence ID" value="EHQ90246.1"/>
    <property type="molecule type" value="Genomic_DNA"/>
</dbReference>
<gene>
    <name evidence="3" type="ORF">DesyoDRAFT_3214</name>
</gene>
<dbReference type="OrthoDB" id="9797191at2"/>
<keyword evidence="4" id="KW-1185">Reference proteome</keyword>
<dbReference type="Pfam" id="PF12229">
    <property type="entry name" value="PG_binding_4"/>
    <property type="match status" value="1"/>
</dbReference>
<organism evidence="3 4">
    <name type="scientific">Desulfosporosinus youngiae DSM 17734</name>
    <dbReference type="NCBI Taxonomy" id="768710"/>
    <lineage>
        <taxon>Bacteria</taxon>
        <taxon>Bacillati</taxon>
        <taxon>Bacillota</taxon>
        <taxon>Clostridia</taxon>
        <taxon>Eubacteriales</taxon>
        <taxon>Desulfitobacteriaceae</taxon>
        <taxon>Desulfosporosinus</taxon>
    </lineage>
</organism>
<name>H5XVU0_9FIRM</name>
<dbReference type="InterPro" id="IPR052913">
    <property type="entry name" value="Glycopeptide_resist_protein"/>
</dbReference>
<evidence type="ECO:0000313" key="3">
    <source>
        <dbReference type="EMBL" id="EHQ90246.1"/>
    </source>
</evidence>
<dbReference type="HOGENOM" id="CLU_011572_2_1_9"/>
<dbReference type="Proteomes" id="UP000005104">
    <property type="component" value="Chromosome"/>
</dbReference>
<feature type="region of interest" description="Disordered" evidence="1">
    <location>
        <begin position="355"/>
        <end position="374"/>
    </location>
</feature>
<dbReference type="AlphaFoldDB" id="H5XVU0"/>
<dbReference type="eggNOG" id="COG2720">
    <property type="taxonomic scope" value="Bacteria"/>
</dbReference>
<protein>
    <submittedName>
        <fullName evidence="3">Putative vancomycin resistance protein</fullName>
    </submittedName>
</protein>
<dbReference type="STRING" id="768710.DesyoDRAFT_3214"/>
<proteinExistence type="predicted"/>
<sequence length="374" mass="41636">MIKTKLFILALLFQLCFTLGLGTVVSYGNTRDRAPSGLMVWGEDLTGLNRAQVSALIREKLPTAVTYEGQVYPLKWDKTYAEIELWLDRVYPVTTGSWFEDVLQNLARPSDVTSFGSISLNQAEIFEQLQAFSLKINQPVRSATISFADGQLKKSDGAAGKELDIEATWLKISQEPQQKQVEASVNVIPAKPSTSDINKIVNNLGDYTTYFNPLDKLRTNNVRLAALALNNRLIPPGDVFSFNEVVGERTEASGYSPSVVFVNQSMIKDIGGGICQDSSTLYQAVLQANLAIEERHSHSLAVSYVRRGQDATVAYGILDFRFRNNTKGYLLISARIGPNWLRIRLFGVADEKHPELRKPEGYPIGPESWDKDPK</sequence>